<keyword evidence="1" id="KW-0472">Membrane</keyword>
<protein>
    <submittedName>
        <fullName evidence="2">Uncharacterized protein</fullName>
    </submittedName>
</protein>
<keyword evidence="1" id="KW-0812">Transmembrane</keyword>
<reference evidence="2 3" key="1">
    <citation type="submission" date="2020-10" db="EMBL/GenBank/DDBJ databases">
        <title>Connecting structure to function with the recovery of over 1000 high-quality activated sludge metagenome-assembled genomes encoding full-length rRNA genes using long-read sequencing.</title>
        <authorList>
            <person name="Singleton C.M."/>
            <person name="Petriglieri F."/>
            <person name="Kristensen J.M."/>
            <person name="Kirkegaard R.H."/>
            <person name="Michaelsen T.Y."/>
            <person name="Andersen M.H."/>
            <person name="Karst S.M."/>
            <person name="Dueholm M.S."/>
            <person name="Nielsen P.H."/>
            <person name="Albertsen M."/>
        </authorList>
    </citation>
    <scope>NUCLEOTIDE SEQUENCE [LARGE SCALE GENOMIC DNA]</scope>
    <source>
        <strain evidence="2">Ribe_18-Q3-R11-54_MAXAC.273</strain>
    </source>
</reference>
<keyword evidence="1" id="KW-1133">Transmembrane helix</keyword>
<dbReference type="AlphaFoldDB" id="A0A9D7SZP4"/>
<evidence type="ECO:0000313" key="2">
    <source>
        <dbReference type="EMBL" id="MBK9983749.1"/>
    </source>
</evidence>
<evidence type="ECO:0000313" key="3">
    <source>
        <dbReference type="Proteomes" id="UP000808337"/>
    </source>
</evidence>
<accession>A0A9D7SZP4</accession>
<name>A0A9D7SZP4_9BACT</name>
<proteinExistence type="predicted"/>
<feature type="transmembrane region" description="Helical" evidence="1">
    <location>
        <begin position="469"/>
        <end position="492"/>
    </location>
</feature>
<organism evidence="2 3">
    <name type="scientific">Candidatus Opimibacter skivensis</name>
    <dbReference type="NCBI Taxonomy" id="2982028"/>
    <lineage>
        <taxon>Bacteria</taxon>
        <taxon>Pseudomonadati</taxon>
        <taxon>Bacteroidota</taxon>
        <taxon>Saprospiria</taxon>
        <taxon>Saprospirales</taxon>
        <taxon>Saprospiraceae</taxon>
        <taxon>Candidatus Opimibacter</taxon>
    </lineage>
</organism>
<sequence length="505" mass="56027">MKKQLLFVLGLFVLHHSYGQNDKQWLINNSRGKEGLTASGVNYFLNPITGDFTLSGIKHPATGIANARNDIFAIYSDGKHFNSRFQSGRGFFYPDAANISSLGSSVHSFHPGNSGLAYMYLTNRYEEDDPPKLVYARSTGSLNPPIYPLGTTDDYGDGRLIHADHNVVRNKDITLVIDLKSLKELDTIVSDKNSFRLICDSLKSLNSSPHLPNANYFNLQPIFTIGTELKAEFPSGTSANAPGSNIVNLNYNSVSPFAYVNLRPSNLIDGCVPNENIEKYEAVFRIVDENNLIVASLNERILNSYDPNFIKVEHICKAPGPNGIQMVYYYLQFRNTSVDQPATGLKVTLSFPQEFLTNCFQVLGWSPSTNSSANHVDFNGSAIQFTYSSSASLSIYQPQDTLSCSGHIRFKIGVPSTYDLTDPQKSLRLINPLVYFDGIAYPIDDFKDMMFVKDSAWTRVIKEGNCSCGSTFCLPCLAGILAALAIAVILFVRLRRRRRTAPPQP</sequence>
<gene>
    <name evidence="2" type="ORF">IPP15_15495</name>
</gene>
<comment type="caution">
    <text evidence="2">The sequence shown here is derived from an EMBL/GenBank/DDBJ whole genome shotgun (WGS) entry which is preliminary data.</text>
</comment>
<evidence type="ECO:0000256" key="1">
    <source>
        <dbReference type="SAM" id="Phobius"/>
    </source>
</evidence>
<dbReference type="EMBL" id="JADKGY010000025">
    <property type="protein sequence ID" value="MBK9983749.1"/>
    <property type="molecule type" value="Genomic_DNA"/>
</dbReference>
<dbReference type="Proteomes" id="UP000808337">
    <property type="component" value="Unassembled WGS sequence"/>
</dbReference>